<dbReference type="InterPro" id="IPR019888">
    <property type="entry name" value="Tscrpt_reg_AsnC-like"/>
</dbReference>
<name>A0A505DKM1_9ACTN</name>
<organism evidence="6 7">
    <name type="scientific">Streptomyces sporangiiformans</name>
    <dbReference type="NCBI Taxonomy" id="2315329"/>
    <lineage>
        <taxon>Bacteria</taxon>
        <taxon>Bacillati</taxon>
        <taxon>Actinomycetota</taxon>
        <taxon>Actinomycetes</taxon>
        <taxon>Kitasatosporales</taxon>
        <taxon>Streptomycetaceae</taxon>
        <taxon>Streptomyces</taxon>
    </lineage>
</organism>
<keyword evidence="1" id="KW-0805">Transcription regulation</keyword>
<dbReference type="SUPFAM" id="SSF54909">
    <property type="entry name" value="Dimeric alpha+beta barrel"/>
    <property type="match status" value="2"/>
</dbReference>
<dbReference type="PANTHER" id="PTHR30154:SF34">
    <property type="entry name" value="TRANSCRIPTIONAL REGULATOR AZLB"/>
    <property type="match status" value="1"/>
</dbReference>
<reference evidence="6 7" key="1">
    <citation type="submission" date="2019-06" db="EMBL/GenBank/DDBJ databases">
        <title>Streptomyces sporangiiformans sp. nov., a novel actinomycete isolated from soil in Mount Song.</title>
        <authorList>
            <person name="Han L."/>
        </authorList>
    </citation>
    <scope>NUCLEOTIDE SEQUENCE [LARGE SCALE GENOMIC DNA]</scope>
    <source>
        <strain evidence="6 7">NEAU-SSA 1</strain>
    </source>
</reference>
<dbReference type="OrthoDB" id="4050641at2"/>
<dbReference type="Gene3D" id="3.30.70.920">
    <property type="match status" value="2"/>
</dbReference>
<evidence type="ECO:0000256" key="3">
    <source>
        <dbReference type="ARBA" id="ARBA00023163"/>
    </source>
</evidence>
<keyword evidence="7" id="KW-1185">Reference proteome</keyword>
<dbReference type="AlphaFoldDB" id="A0A505DKM1"/>
<gene>
    <name evidence="6" type="ORF">FGD71_011470</name>
</gene>
<dbReference type="PROSITE" id="PS50956">
    <property type="entry name" value="HTH_ASNC_2"/>
    <property type="match status" value="1"/>
</dbReference>
<feature type="compositionally biased region" description="Low complexity" evidence="4">
    <location>
        <begin position="168"/>
        <end position="184"/>
    </location>
</feature>
<feature type="region of interest" description="Disordered" evidence="4">
    <location>
        <begin position="165"/>
        <end position="193"/>
    </location>
</feature>
<comment type="caution">
    <text evidence="6">The sequence shown here is derived from an EMBL/GenBank/DDBJ whole genome shotgun (WGS) entry which is preliminary data.</text>
</comment>
<dbReference type="EMBL" id="VCHX02000100">
    <property type="protein sequence ID" value="TPQ22108.1"/>
    <property type="molecule type" value="Genomic_DNA"/>
</dbReference>
<dbReference type="GO" id="GO:0043200">
    <property type="term" value="P:response to amino acid"/>
    <property type="evidence" value="ECO:0007669"/>
    <property type="project" value="TreeGrafter"/>
</dbReference>
<dbReference type="GO" id="GO:0005829">
    <property type="term" value="C:cytosol"/>
    <property type="evidence" value="ECO:0007669"/>
    <property type="project" value="TreeGrafter"/>
</dbReference>
<dbReference type="PANTHER" id="PTHR30154">
    <property type="entry name" value="LEUCINE-RESPONSIVE REGULATORY PROTEIN"/>
    <property type="match status" value="1"/>
</dbReference>
<proteinExistence type="predicted"/>
<dbReference type="InterPro" id="IPR036390">
    <property type="entry name" value="WH_DNA-bd_sf"/>
</dbReference>
<dbReference type="Gene3D" id="1.10.10.10">
    <property type="entry name" value="Winged helix-like DNA-binding domain superfamily/Winged helix DNA-binding domain"/>
    <property type="match status" value="2"/>
</dbReference>
<dbReference type="InterPro" id="IPR036388">
    <property type="entry name" value="WH-like_DNA-bd_sf"/>
</dbReference>
<keyword evidence="3" id="KW-0804">Transcription</keyword>
<dbReference type="PRINTS" id="PR00033">
    <property type="entry name" value="HTHASNC"/>
</dbReference>
<evidence type="ECO:0000256" key="2">
    <source>
        <dbReference type="ARBA" id="ARBA00023125"/>
    </source>
</evidence>
<protein>
    <submittedName>
        <fullName evidence="6">Lrp/AsnC family transcriptional regulator</fullName>
    </submittedName>
</protein>
<keyword evidence="2" id="KW-0238">DNA-binding</keyword>
<dbReference type="SUPFAM" id="SSF46785">
    <property type="entry name" value="Winged helix' DNA-binding domain"/>
    <property type="match status" value="2"/>
</dbReference>
<dbReference type="Proteomes" id="UP000317378">
    <property type="component" value="Unassembled WGS sequence"/>
</dbReference>
<evidence type="ECO:0000313" key="6">
    <source>
        <dbReference type="EMBL" id="TPQ22108.1"/>
    </source>
</evidence>
<evidence type="ECO:0000256" key="1">
    <source>
        <dbReference type="ARBA" id="ARBA00023015"/>
    </source>
</evidence>
<feature type="domain" description="HTH asnC-type" evidence="5">
    <location>
        <begin position="202"/>
        <end position="258"/>
    </location>
</feature>
<accession>A0A505DKM1</accession>
<dbReference type="SMART" id="SM00344">
    <property type="entry name" value="HTH_ASNC"/>
    <property type="match status" value="2"/>
</dbReference>
<evidence type="ECO:0000259" key="5">
    <source>
        <dbReference type="PROSITE" id="PS50956"/>
    </source>
</evidence>
<dbReference type="RefSeq" id="WP_119100302.1">
    <property type="nucleotide sequence ID" value="NZ_QXMJ01000100.1"/>
</dbReference>
<sequence>MDARQPGPVADSLDRRIISALQIDGRASWHRIATALGEAERTVVRRGTRLLDSGLVRIGAMALHGRSTVVGVRCAPGQARVAASALARRSDCVFTHVLTGSPDCVAELLCPREQLPSLVMDELPGLPGMVETFTLPVLRHIRTIREWHSGLLTDDEIAALARLRPSDHSASPSPPSSGDVPSSSAEDVLPPADMAHGISRPDRLLLNALAEDGRCTYEELGRVAGVSEATARRRLGALRREGRVRIRAVIEPALLGLPVEAMLWVRAAPAKAEAVAAALADSVHVRYASFVTGERQILVLAALPSESALYDFVTRGPWLRDVASVDTSLVIGSLKRGGMLARRARD</sequence>
<dbReference type="InterPro" id="IPR000485">
    <property type="entry name" value="AsnC-type_HTH_dom"/>
</dbReference>
<evidence type="ECO:0000313" key="7">
    <source>
        <dbReference type="Proteomes" id="UP000317378"/>
    </source>
</evidence>
<dbReference type="Pfam" id="PF13404">
    <property type="entry name" value="HTH_AsnC-type"/>
    <property type="match status" value="2"/>
</dbReference>
<evidence type="ECO:0000256" key="4">
    <source>
        <dbReference type="SAM" id="MobiDB-lite"/>
    </source>
</evidence>
<dbReference type="GO" id="GO:0043565">
    <property type="term" value="F:sequence-specific DNA binding"/>
    <property type="evidence" value="ECO:0007669"/>
    <property type="project" value="InterPro"/>
</dbReference>
<dbReference type="InterPro" id="IPR011008">
    <property type="entry name" value="Dimeric_a/b-barrel"/>
</dbReference>